<dbReference type="Pfam" id="PF01490">
    <property type="entry name" value="Aa_trans"/>
    <property type="match status" value="2"/>
</dbReference>
<evidence type="ECO:0000256" key="7">
    <source>
        <dbReference type="SAM" id="Phobius"/>
    </source>
</evidence>
<sequence>MINKTSNVKPERQALIEDGRPPTRHEGKGSNVIAYMHLVCVVAGSGTLGMSYAISQGGWVSVSLLILAGIMSAYSNNKLIESLYYNSQTRRSSLSHIAQDAFGKAGTYFVSFLYVVIQFGCPILYLILSSDNLKILLTKTGIDISVNSWILICGITICVPFVFIKNLKEGAWLRQDFEKDNSIMVISNKGYLNKNFAVGDTLFFGALSTALVVFVVCIISLMEYPHNRSNEHDFVNIRNIPIAMATFNFGYGGNVIYPNIEAGYVGVWRTSDEKCWREVGGGSVFGVGVMRMFGSMRTPASWPRVNALAMITVTAFYLLIGIPGYLTYGHSTHSPIYNNLPAGISVTLSIAMITIHVLLALPIYLTSFALDIEKLFKIDKSVIGARNEFAYRVLLRVLLMSFVIWVAVSVPFFADWMSFLGAMANGLLIIVVPVVIWVKLVGWEQVKLGERLWIVASLGISIVGACVGTWDAVVALWKDIANG</sequence>
<keyword evidence="4 7" id="KW-1133">Transmembrane helix</keyword>
<feature type="region of interest" description="Disordered" evidence="6">
    <location>
        <begin position="1"/>
        <end position="25"/>
    </location>
</feature>
<dbReference type="AlphaFoldDB" id="A0A9N9C2S5"/>
<proteinExistence type="inferred from homology"/>
<evidence type="ECO:0000256" key="2">
    <source>
        <dbReference type="ARBA" id="ARBA00008066"/>
    </source>
</evidence>
<comment type="caution">
    <text evidence="9">The sequence shown here is derived from an EMBL/GenBank/DDBJ whole genome shotgun (WGS) entry which is preliminary data.</text>
</comment>
<dbReference type="InterPro" id="IPR013057">
    <property type="entry name" value="AA_transpt_TM"/>
</dbReference>
<dbReference type="GO" id="GO:0005774">
    <property type="term" value="C:vacuolar membrane"/>
    <property type="evidence" value="ECO:0007669"/>
    <property type="project" value="TreeGrafter"/>
</dbReference>
<keyword evidence="5 7" id="KW-0472">Membrane</keyword>
<feature type="transmembrane region" description="Helical" evidence="7">
    <location>
        <begin position="346"/>
        <end position="372"/>
    </location>
</feature>
<evidence type="ECO:0000313" key="9">
    <source>
        <dbReference type="EMBL" id="CAG8588732.1"/>
    </source>
</evidence>
<evidence type="ECO:0000259" key="8">
    <source>
        <dbReference type="Pfam" id="PF01490"/>
    </source>
</evidence>
<feature type="transmembrane region" description="Helical" evidence="7">
    <location>
        <begin position="305"/>
        <end position="326"/>
    </location>
</feature>
<comment type="subcellular location">
    <subcellularLocation>
        <location evidence="1">Membrane</location>
        <topology evidence="1">Multi-pass membrane protein</topology>
    </subcellularLocation>
</comment>
<accession>A0A9N9C2S5</accession>
<evidence type="ECO:0000256" key="6">
    <source>
        <dbReference type="SAM" id="MobiDB-lite"/>
    </source>
</evidence>
<feature type="transmembrane region" description="Helical" evidence="7">
    <location>
        <begin position="452"/>
        <end position="477"/>
    </location>
</feature>
<dbReference type="Proteomes" id="UP000789572">
    <property type="component" value="Unassembled WGS sequence"/>
</dbReference>
<gene>
    <name evidence="9" type="ORF">POCULU_LOCUS6860</name>
</gene>
<feature type="transmembrane region" description="Helical" evidence="7">
    <location>
        <begin position="419"/>
        <end position="440"/>
    </location>
</feature>
<evidence type="ECO:0000256" key="3">
    <source>
        <dbReference type="ARBA" id="ARBA00022692"/>
    </source>
</evidence>
<dbReference type="GO" id="GO:0015179">
    <property type="term" value="F:L-amino acid transmembrane transporter activity"/>
    <property type="evidence" value="ECO:0007669"/>
    <property type="project" value="TreeGrafter"/>
</dbReference>
<name>A0A9N9C2S5_9GLOM</name>
<feature type="transmembrane region" description="Helical" evidence="7">
    <location>
        <begin position="393"/>
        <end position="413"/>
    </location>
</feature>
<keyword evidence="10" id="KW-1185">Reference proteome</keyword>
<dbReference type="EMBL" id="CAJVPJ010001378">
    <property type="protein sequence ID" value="CAG8588732.1"/>
    <property type="molecule type" value="Genomic_DNA"/>
</dbReference>
<feature type="domain" description="Amino acid transporter transmembrane" evidence="8">
    <location>
        <begin position="290"/>
        <end position="465"/>
    </location>
</feature>
<feature type="transmembrane region" description="Helical" evidence="7">
    <location>
        <begin position="32"/>
        <end position="50"/>
    </location>
</feature>
<feature type="compositionally biased region" description="Basic and acidic residues" evidence="6">
    <location>
        <begin position="9"/>
        <end position="25"/>
    </location>
</feature>
<evidence type="ECO:0000256" key="5">
    <source>
        <dbReference type="ARBA" id="ARBA00023136"/>
    </source>
</evidence>
<feature type="transmembrane region" description="Helical" evidence="7">
    <location>
        <begin position="108"/>
        <end position="128"/>
    </location>
</feature>
<evidence type="ECO:0000313" key="10">
    <source>
        <dbReference type="Proteomes" id="UP000789572"/>
    </source>
</evidence>
<protein>
    <submittedName>
        <fullName evidence="9">6513_t:CDS:1</fullName>
    </submittedName>
</protein>
<dbReference type="PANTHER" id="PTHR22950">
    <property type="entry name" value="AMINO ACID TRANSPORTER"/>
    <property type="match status" value="1"/>
</dbReference>
<evidence type="ECO:0000256" key="1">
    <source>
        <dbReference type="ARBA" id="ARBA00004141"/>
    </source>
</evidence>
<reference evidence="9" key="1">
    <citation type="submission" date="2021-06" db="EMBL/GenBank/DDBJ databases">
        <authorList>
            <person name="Kallberg Y."/>
            <person name="Tangrot J."/>
            <person name="Rosling A."/>
        </authorList>
    </citation>
    <scope>NUCLEOTIDE SEQUENCE</scope>
    <source>
        <strain evidence="9">IA702</strain>
    </source>
</reference>
<dbReference type="PANTHER" id="PTHR22950:SF349">
    <property type="entry name" value="AMINO ACID TRANSPORTER TRANSMEMBRANE DOMAIN-CONTAINING PROTEIN"/>
    <property type="match status" value="1"/>
</dbReference>
<feature type="domain" description="Amino acid transporter transmembrane" evidence="8">
    <location>
        <begin position="28"/>
        <end position="261"/>
    </location>
</feature>
<comment type="similarity">
    <text evidence="2">Belongs to the amino acid/polyamine transporter 2 family.</text>
</comment>
<feature type="transmembrane region" description="Helical" evidence="7">
    <location>
        <begin position="202"/>
        <end position="222"/>
    </location>
</feature>
<organism evidence="9 10">
    <name type="scientific">Paraglomus occultum</name>
    <dbReference type="NCBI Taxonomy" id="144539"/>
    <lineage>
        <taxon>Eukaryota</taxon>
        <taxon>Fungi</taxon>
        <taxon>Fungi incertae sedis</taxon>
        <taxon>Mucoromycota</taxon>
        <taxon>Glomeromycotina</taxon>
        <taxon>Glomeromycetes</taxon>
        <taxon>Paraglomerales</taxon>
        <taxon>Paraglomeraceae</taxon>
        <taxon>Paraglomus</taxon>
    </lineage>
</organism>
<feature type="transmembrane region" description="Helical" evidence="7">
    <location>
        <begin position="57"/>
        <end position="75"/>
    </location>
</feature>
<feature type="transmembrane region" description="Helical" evidence="7">
    <location>
        <begin position="140"/>
        <end position="164"/>
    </location>
</feature>
<keyword evidence="3 7" id="KW-0812">Transmembrane</keyword>
<dbReference type="OrthoDB" id="40134at2759"/>
<evidence type="ECO:0000256" key="4">
    <source>
        <dbReference type="ARBA" id="ARBA00022989"/>
    </source>
</evidence>